<evidence type="ECO:0000313" key="1">
    <source>
        <dbReference type="EMBL" id="MPM95940.1"/>
    </source>
</evidence>
<dbReference type="EMBL" id="VSSQ01042373">
    <property type="protein sequence ID" value="MPM95940.1"/>
    <property type="molecule type" value="Genomic_DNA"/>
</dbReference>
<organism evidence="1">
    <name type="scientific">bioreactor metagenome</name>
    <dbReference type="NCBI Taxonomy" id="1076179"/>
    <lineage>
        <taxon>unclassified sequences</taxon>
        <taxon>metagenomes</taxon>
        <taxon>ecological metagenomes</taxon>
    </lineage>
</organism>
<reference evidence="1" key="1">
    <citation type="submission" date="2019-08" db="EMBL/GenBank/DDBJ databases">
        <authorList>
            <person name="Kucharzyk K."/>
            <person name="Murdoch R.W."/>
            <person name="Higgins S."/>
            <person name="Loffler F."/>
        </authorList>
    </citation>
    <scope>NUCLEOTIDE SEQUENCE</scope>
</reference>
<sequence length="140" mass="16070">MSAERQCVRTKYVVVLIHDMGRWSFCLVARFDNDFLFQSGLFVRFYFVGNTFQEIFKLDLTGCFGDNYCVEGVPFAYQVAFLHFVVIVEVQLGAVGNIVRQQDDPGVGVNDPHFHQTAHYHLVGFAFSVLGFHKTKLFEF</sequence>
<name>A0A645E2E2_9ZZZZ</name>
<comment type="caution">
    <text evidence="1">The sequence shown here is derived from an EMBL/GenBank/DDBJ whole genome shotgun (WGS) entry which is preliminary data.</text>
</comment>
<gene>
    <name evidence="1" type="ORF">SDC9_143096</name>
</gene>
<accession>A0A645E2E2</accession>
<dbReference type="AlphaFoldDB" id="A0A645E2E2"/>
<proteinExistence type="predicted"/>
<protein>
    <submittedName>
        <fullName evidence="1">Uncharacterized protein</fullName>
    </submittedName>
</protein>